<keyword evidence="3" id="KW-1185">Reference proteome</keyword>
<dbReference type="Proteomes" id="UP001238155">
    <property type="component" value="Chromosome"/>
</dbReference>
<reference evidence="2" key="2">
    <citation type="submission" date="2023-04" db="EMBL/GenBank/DDBJ databases">
        <title>Four porcine-derived lactic acid bacteria strains analyses and their evaluation as potential probiotics based on genomics.</title>
        <authorList>
            <person name="Niu D."/>
        </authorList>
    </citation>
    <scope>NUCLEOTIDE SEQUENCE</scope>
    <source>
        <strain evidence="2">ZSB1</strain>
    </source>
</reference>
<organism evidence="2 4">
    <name type="scientific">Ligilactobacillus animalis</name>
    <dbReference type="NCBI Taxonomy" id="1605"/>
    <lineage>
        <taxon>Bacteria</taxon>
        <taxon>Bacillati</taxon>
        <taxon>Bacillota</taxon>
        <taxon>Bacilli</taxon>
        <taxon>Lactobacillales</taxon>
        <taxon>Lactobacillaceae</taxon>
        <taxon>Ligilactobacillus</taxon>
    </lineage>
</organism>
<gene>
    <name evidence="1" type="ORF">Lani381_1176</name>
    <name evidence="2" type="ORF">QFF56_01810</name>
</gene>
<reference evidence="1 3" key="1">
    <citation type="submission" date="2014-04" db="EMBL/GenBank/DDBJ databases">
        <title>Draft Genome Sequence of Lactobacillus animalis 381-IL-28.</title>
        <authorList>
            <person name="Sturino J.M."/>
            <person name="Rajendran M."/>
            <person name="Altermann E."/>
        </authorList>
    </citation>
    <scope>NUCLEOTIDE SEQUENCE [LARGE SCALE GENOMIC DNA]</scope>
    <source>
        <strain evidence="1 3">381-IL-28</strain>
    </source>
</reference>
<evidence type="ECO:0000313" key="2">
    <source>
        <dbReference type="EMBL" id="WHQ80479.1"/>
    </source>
</evidence>
<dbReference type="AlphaFoldDB" id="A0AAJ6FNS3"/>
<accession>A0AAJ6FNS3</accession>
<proteinExistence type="predicted"/>
<name>A0AAJ6FNS3_9LACO</name>
<dbReference type="EMBL" id="CP123751">
    <property type="protein sequence ID" value="WHQ80479.1"/>
    <property type="molecule type" value="Genomic_DNA"/>
</dbReference>
<sequence>MTNEMNEQKVAKFLDALDEFVADVTDQAKALRFYTCLGNVKLYVILEYGYPKTKENDGKKELLVYTTEPTKLLENSGLSTVALGLERLAQELKTLGAAGMLVDEGERDVIIPAENVFQVQALKKKTADFKLKTMPEQLSLTLENEIRRVVKTKPDVLSAWLLGILLPGKSDYEYMVTLEYASTVASAEKERLAQQIAAQVTPLLPDGTELLIGTTAELAGERAKRDFAPFYIKLNF</sequence>
<evidence type="ECO:0000313" key="3">
    <source>
        <dbReference type="Proteomes" id="UP000027129"/>
    </source>
</evidence>
<evidence type="ECO:0000313" key="1">
    <source>
        <dbReference type="EMBL" id="KDA45739.1"/>
    </source>
</evidence>
<dbReference type="RefSeq" id="WP_035448487.1">
    <property type="nucleotide sequence ID" value="NZ_CAJKXD010000011.1"/>
</dbReference>
<evidence type="ECO:0000313" key="4">
    <source>
        <dbReference type="Proteomes" id="UP001238155"/>
    </source>
</evidence>
<dbReference type="EMBL" id="JMHU01000011">
    <property type="protein sequence ID" value="KDA45739.1"/>
    <property type="molecule type" value="Genomic_DNA"/>
</dbReference>
<protein>
    <submittedName>
        <fullName evidence="2">Enhanced serine sensitivity protein SseB C-terminal domain-containing protein</fullName>
    </submittedName>
</protein>
<dbReference type="Proteomes" id="UP000027129">
    <property type="component" value="Unassembled WGS sequence"/>
</dbReference>